<dbReference type="InterPro" id="IPR008042">
    <property type="entry name" value="Retrotrans_Pao"/>
</dbReference>
<dbReference type="Pfam" id="PF18701">
    <property type="entry name" value="DUF5641"/>
    <property type="match status" value="1"/>
</dbReference>
<dbReference type="GO" id="GO:0003676">
    <property type="term" value="F:nucleic acid binding"/>
    <property type="evidence" value="ECO:0007669"/>
    <property type="project" value="InterPro"/>
</dbReference>
<dbReference type="GO" id="GO:0042575">
    <property type="term" value="C:DNA polymerase complex"/>
    <property type="evidence" value="ECO:0007669"/>
    <property type="project" value="UniProtKB-ARBA"/>
</dbReference>
<dbReference type="InterPro" id="IPR040676">
    <property type="entry name" value="DUF5641"/>
</dbReference>
<evidence type="ECO:0000313" key="2">
    <source>
        <dbReference type="Proteomes" id="UP000694867"/>
    </source>
</evidence>
<accession>A0AAJ7L3I9</accession>
<dbReference type="RefSeq" id="XP_018494531.1">
    <property type="nucleotide sequence ID" value="XM_018639015.1"/>
</dbReference>
<keyword evidence="2" id="KW-1185">Reference proteome</keyword>
<organism evidence="2 3">
    <name type="scientific">Galendromus occidentalis</name>
    <name type="common">western predatory mite</name>
    <dbReference type="NCBI Taxonomy" id="34638"/>
    <lineage>
        <taxon>Eukaryota</taxon>
        <taxon>Metazoa</taxon>
        <taxon>Ecdysozoa</taxon>
        <taxon>Arthropoda</taxon>
        <taxon>Chelicerata</taxon>
        <taxon>Arachnida</taxon>
        <taxon>Acari</taxon>
        <taxon>Parasitiformes</taxon>
        <taxon>Mesostigmata</taxon>
        <taxon>Gamasina</taxon>
        <taxon>Phytoseioidea</taxon>
        <taxon>Phytoseiidae</taxon>
        <taxon>Typhlodrominae</taxon>
        <taxon>Galendromus</taxon>
    </lineage>
</organism>
<dbReference type="InterPro" id="IPR043502">
    <property type="entry name" value="DNA/RNA_pol_sf"/>
</dbReference>
<reference evidence="3" key="1">
    <citation type="submission" date="2025-08" db="UniProtKB">
        <authorList>
            <consortium name="RefSeq"/>
        </authorList>
    </citation>
    <scope>IDENTIFICATION</scope>
</reference>
<dbReference type="InterPro" id="IPR036397">
    <property type="entry name" value="RNaseH_sf"/>
</dbReference>
<dbReference type="Gene3D" id="3.30.420.10">
    <property type="entry name" value="Ribonuclease H-like superfamily/Ribonuclease H"/>
    <property type="match status" value="1"/>
</dbReference>
<dbReference type="GO" id="GO:0071897">
    <property type="term" value="P:DNA biosynthetic process"/>
    <property type="evidence" value="ECO:0007669"/>
    <property type="project" value="UniProtKB-ARBA"/>
</dbReference>
<dbReference type="PROSITE" id="PS50994">
    <property type="entry name" value="INTEGRASE"/>
    <property type="match status" value="1"/>
</dbReference>
<dbReference type="InterPro" id="IPR001584">
    <property type="entry name" value="Integrase_cat-core"/>
</dbReference>
<evidence type="ECO:0000259" key="1">
    <source>
        <dbReference type="PROSITE" id="PS50994"/>
    </source>
</evidence>
<dbReference type="SUPFAM" id="SSF56672">
    <property type="entry name" value="DNA/RNA polymerases"/>
    <property type="match status" value="1"/>
</dbReference>
<gene>
    <name evidence="3" type="primary">LOC108864078</name>
</gene>
<dbReference type="InterPro" id="IPR012337">
    <property type="entry name" value="RNaseH-like_sf"/>
</dbReference>
<name>A0AAJ7L3I9_9ACAR</name>
<dbReference type="GeneID" id="108864078"/>
<dbReference type="Pfam" id="PF05380">
    <property type="entry name" value="Peptidase_A17"/>
    <property type="match status" value="2"/>
</dbReference>
<dbReference type="KEGG" id="goe:108864078"/>
<dbReference type="GO" id="GO:0015074">
    <property type="term" value="P:DNA integration"/>
    <property type="evidence" value="ECO:0007669"/>
    <property type="project" value="InterPro"/>
</dbReference>
<proteinExistence type="predicted"/>
<dbReference type="SUPFAM" id="SSF53098">
    <property type="entry name" value="Ribonuclease H-like"/>
    <property type="match status" value="1"/>
</dbReference>
<evidence type="ECO:0000313" key="3">
    <source>
        <dbReference type="RefSeq" id="XP_018494531.1"/>
    </source>
</evidence>
<dbReference type="AlphaFoldDB" id="A0AAJ7L3I9"/>
<protein>
    <submittedName>
        <fullName evidence="3">Uncharacterized protein LOC108864078</fullName>
    </submittedName>
</protein>
<feature type="domain" description="Integrase catalytic" evidence="1">
    <location>
        <begin position="546"/>
        <end position="734"/>
    </location>
</feature>
<dbReference type="Proteomes" id="UP000694867">
    <property type="component" value="Unplaced"/>
</dbReference>
<sequence>MNLLPEISKVLFKFRQYKFVFTADIEKAFLQFRIAESDKTFLRFLLCNNGSAKIKEFWATRLDFGLICSPFLHCQGIRLRLESAMEKYPRDTSFIEEIRGTFYVDDVIGGGTPSARQNIEFASSQISSRKAYPGYQVSDSLSAPISKAIKELTTGTPTKRKLLRALAQVFDPLGIISPIVINSKIIFQDLWKEKIGWDDPLQGDYLNRFHAFEKLLSQAGQLSIARLHAYGMVAYLKTHRPANTPQISFLLAKFKVAPIKATTIHRLELLGALLAARMTKKTFEWIDFRIDAWLSLDDTDLEAHLKLERAPLGRAPLDSYSEIQYEQKKSVTALLVAHSKSTKDDPKIFFEDSFSCWLKAIRFWGFMLRLKAKAQVAKSRVRSRTKCSARPKTELNLIDPDEMNTARLELIKLIQKSYFPEEIDSNCERVRPKSLPFQYNPFIDEEGILRPKTRLQRSPEFSEAQKNPIILPSNCNFSKLIIRYIHERKCLHFGGVSATLHILREDFLILHARKLSRQVISACMICKIFRCQAASLPTAQLPSFRLETTPPFFYTGCDFAGPIKYKEDSGEKAKGYILLFTCAVARAVNLQLTADMSTVEVLGALQKFVNRYPSVNTITSDNGLSFQRAAKELKTLYSHIVNGDIKKWLADSFLKWEFITPHAPWFGGFYERQVQSVKRPLRKVLGSAVPHFRDLEVILSNIEAMINRRPITAIAAETDQIEALSPADLLYGYKSKTFFPQHVLKPPRPIEADKIIFSRRWVHQQKILNSFWKRFHNEHLSYLRSAHNRKPLSARPLKVGDICLLEDSNSNRALWPLCRVIALEGNAKPEEARSCTIKTATGQVFDRPIRKLYPIEATESH</sequence>
<dbReference type="PANTHER" id="PTHR47331">
    <property type="entry name" value="PHD-TYPE DOMAIN-CONTAINING PROTEIN"/>
    <property type="match status" value="1"/>
</dbReference>